<dbReference type="OrthoDB" id="9451547at2759"/>
<gene>
    <name evidence="5" type="ORF">EC973_001693</name>
</gene>
<feature type="transmembrane region" description="Helical" evidence="4">
    <location>
        <begin position="535"/>
        <end position="554"/>
    </location>
</feature>
<dbReference type="AlphaFoldDB" id="A0A8H7ERR1"/>
<evidence type="ECO:0000256" key="1">
    <source>
        <dbReference type="ARBA" id="ARBA00023054"/>
    </source>
</evidence>
<dbReference type="EMBL" id="JABAYA010000140">
    <property type="protein sequence ID" value="KAF7723780.1"/>
    <property type="molecule type" value="Genomic_DNA"/>
</dbReference>
<organism evidence="5 6">
    <name type="scientific">Apophysomyces ossiformis</name>
    <dbReference type="NCBI Taxonomy" id="679940"/>
    <lineage>
        <taxon>Eukaryota</taxon>
        <taxon>Fungi</taxon>
        <taxon>Fungi incertae sedis</taxon>
        <taxon>Mucoromycota</taxon>
        <taxon>Mucoromycotina</taxon>
        <taxon>Mucoromycetes</taxon>
        <taxon>Mucorales</taxon>
        <taxon>Mucorineae</taxon>
        <taxon>Mucoraceae</taxon>
        <taxon>Apophysomyces</taxon>
    </lineage>
</organism>
<evidence type="ECO:0000256" key="4">
    <source>
        <dbReference type="SAM" id="Phobius"/>
    </source>
</evidence>
<accession>A0A8H7ERR1</accession>
<evidence type="ECO:0000256" key="2">
    <source>
        <dbReference type="SAM" id="Coils"/>
    </source>
</evidence>
<keyword evidence="4" id="KW-0472">Membrane</keyword>
<proteinExistence type="predicted"/>
<dbReference type="InterPro" id="IPR051149">
    <property type="entry name" value="Spindly/BICDR_Dynein_Adapter"/>
</dbReference>
<feature type="compositionally biased region" description="Acidic residues" evidence="3">
    <location>
        <begin position="119"/>
        <end position="139"/>
    </location>
</feature>
<feature type="region of interest" description="Disordered" evidence="3">
    <location>
        <begin position="101"/>
        <end position="141"/>
    </location>
</feature>
<dbReference type="Proteomes" id="UP000605846">
    <property type="component" value="Unassembled WGS sequence"/>
</dbReference>
<evidence type="ECO:0000256" key="3">
    <source>
        <dbReference type="SAM" id="MobiDB-lite"/>
    </source>
</evidence>
<keyword evidence="4" id="KW-1133">Transmembrane helix</keyword>
<comment type="caution">
    <text evidence="5">The sequence shown here is derived from an EMBL/GenBank/DDBJ whole genome shotgun (WGS) entry which is preliminary data.</text>
</comment>
<keyword evidence="4" id="KW-0812">Transmembrane</keyword>
<reference evidence="5" key="1">
    <citation type="submission" date="2020-01" db="EMBL/GenBank/DDBJ databases">
        <title>Genome Sequencing of Three Apophysomyces-Like Fungal Strains Confirms a Novel Fungal Genus in the Mucoromycota with divergent Burkholderia-like Endosymbiotic Bacteria.</title>
        <authorList>
            <person name="Stajich J.E."/>
            <person name="Macias A.M."/>
            <person name="Carter-House D."/>
            <person name="Lovett B."/>
            <person name="Kasson L.R."/>
            <person name="Berry K."/>
            <person name="Grigoriev I."/>
            <person name="Chang Y."/>
            <person name="Spatafora J."/>
            <person name="Kasson M.T."/>
        </authorList>
    </citation>
    <scope>NUCLEOTIDE SEQUENCE</scope>
    <source>
        <strain evidence="5">NRRL A-21654</strain>
    </source>
</reference>
<protein>
    <submittedName>
        <fullName evidence="5">Uncharacterized protein</fullName>
    </submittedName>
</protein>
<name>A0A8H7ERR1_9FUNG</name>
<feature type="compositionally biased region" description="Low complexity" evidence="3">
    <location>
        <begin position="103"/>
        <end position="118"/>
    </location>
</feature>
<sequence>MLTQLAPTHLDLGMTKQCGGMSNFQPSGPPSPSLSTTSFMSSMSWMAEKSSTELIPMLKNAYSALRDKEKDLMLAAEIGKSLLENNLHLKSSYESLLQKTHCSSTSPFPTPSTSYESDLIADDDDDDDDDSGHESEDDEAIRHGMQFIPSRGTRDAMIEVLEKKNSELSMRLETVVAEQESVDRSNAKKQRKLEAEISALKANLDIATTKIQELQEMNARQQRLEAAQQQQLSQEDQIYAEEMVDELLTKIDGIQTENEMILKSKAELEAKLAQTLADLRNLKKQCEQFQFTSEDHEALKEAYNRQFHYIAELNASLEEHRAVLQKLKDRGVNIYAATPTPSCCGTTIETRSAAYRQTLLGELESEWLKKNNNTNNNNNNKQDGETPTKRRSPSLVSLSLPAALSEYSLRSLRDISQFTEKSLMAFHHAPTELAYEAVLSTGSIDRQCLDEALSLISRLESTGEEDEANEDEDDDNDSAVDFSLSLCESLYPCGDLYPDPTTLECPRSILDQWAQAPKTFVGRIRRIVQRFFRAVWRWCRFAIVLVTAVLISVWNGPELMMIEY</sequence>
<evidence type="ECO:0000313" key="6">
    <source>
        <dbReference type="Proteomes" id="UP000605846"/>
    </source>
</evidence>
<feature type="coiled-coil region" evidence="2">
    <location>
        <begin position="158"/>
        <end position="234"/>
    </location>
</feature>
<feature type="region of interest" description="Disordered" evidence="3">
    <location>
        <begin position="369"/>
        <end position="396"/>
    </location>
</feature>
<dbReference type="PANTHER" id="PTHR32123:SF9">
    <property type="entry name" value="PROTEIN SPINDLY"/>
    <property type="match status" value="1"/>
</dbReference>
<keyword evidence="6" id="KW-1185">Reference proteome</keyword>
<dbReference type="PANTHER" id="PTHR32123">
    <property type="entry name" value="BICD FAMILY-LIKE CARGO ADAPTER"/>
    <property type="match status" value="1"/>
</dbReference>
<evidence type="ECO:0000313" key="5">
    <source>
        <dbReference type="EMBL" id="KAF7723780.1"/>
    </source>
</evidence>
<feature type="compositionally biased region" description="Low complexity" evidence="3">
    <location>
        <begin position="370"/>
        <end position="381"/>
    </location>
</feature>
<keyword evidence="1 2" id="KW-0175">Coiled coil</keyword>